<reference evidence="6 7" key="1">
    <citation type="submission" date="2018-05" db="EMBL/GenBank/DDBJ databases">
        <title>Genome sequencing and assembly of the regulated plant pathogen Lachnellula willkommii and related sister species for the development of diagnostic species identification markers.</title>
        <authorList>
            <person name="Giroux E."/>
            <person name="Bilodeau G."/>
        </authorList>
    </citation>
    <scope>NUCLEOTIDE SEQUENCE [LARGE SCALE GENOMIC DNA]</scope>
    <source>
        <strain evidence="6 7">CBS 185.66</strain>
    </source>
</reference>
<protein>
    <submittedName>
        <fullName evidence="6">Ankyrin repeat domain-containing protein</fullName>
    </submittedName>
</protein>
<feature type="repeat" description="ANK" evidence="3">
    <location>
        <begin position="950"/>
        <end position="979"/>
    </location>
</feature>
<evidence type="ECO:0000256" key="2">
    <source>
        <dbReference type="ARBA" id="ARBA00023043"/>
    </source>
</evidence>
<dbReference type="InterPro" id="IPR025676">
    <property type="entry name" value="Clr5_dom"/>
</dbReference>
<dbReference type="Proteomes" id="UP000431533">
    <property type="component" value="Unassembled WGS sequence"/>
</dbReference>
<feature type="repeat" description="ANK" evidence="3">
    <location>
        <begin position="796"/>
        <end position="828"/>
    </location>
</feature>
<feature type="repeat" description="ANK" evidence="3">
    <location>
        <begin position="981"/>
        <end position="1013"/>
    </location>
</feature>
<name>A0A8H8R469_9HELO</name>
<keyword evidence="1" id="KW-0677">Repeat</keyword>
<feature type="repeat" description="ANK" evidence="3">
    <location>
        <begin position="460"/>
        <end position="487"/>
    </location>
</feature>
<dbReference type="AlphaFoldDB" id="A0A8H8R469"/>
<dbReference type="Pfam" id="PF00023">
    <property type="entry name" value="Ank"/>
    <property type="match status" value="1"/>
</dbReference>
<accession>A0A8H8R469</accession>
<dbReference type="PANTHER" id="PTHR24198:SF165">
    <property type="entry name" value="ANKYRIN REPEAT-CONTAINING PROTEIN-RELATED"/>
    <property type="match status" value="1"/>
</dbReference>
<dbReference type="GeneID" id="41983491"/>
<dbReference type="PROSITE" id="PS50088">
    <property type="entry name" value="ANK_REPEAT"/>
    <property type="match status" value="9"/>
</dbReference>
<dbReference type="PROSITE" id="PS50297">
    <property type="entry name" value="ANK_REP_REGION"/>
    <property type="match status" value="8"/>
</dbReference>
<feature type="compositionally biased region" description="Acidic residues" evidence="4">
    <location>
        <begin position="1114"/>
        <end position="1132"/>
    </location>
</feature>
<dbReference type="Pfam" id="PF12796">
    <property type="entry name" value="Ank_2"/>
    <property type="match status" value="4"/>
</dbReference>
<dbReference type="PRINTS" id="PR01415">
    <property type="entry name" value="ANKYRIN"/>
</dbReference>
<dbReference type="RefSeq" id="XP_031007050.1">
    <property type="nucleotide sequence ID" value="XM_031148267.1"/>
</dbReference>
<feature type="compositionally biased region" description="Low complexity" evidence="4">
    <location>
        <begin position="1104"/>
        <end position="1113"/>
    </location>
</feature>
<feature type="repeat" description="ANK" evidence="3">
    <location>
        <begin position="1018"/>
        <end position="1050"/>
    </location>
</feature>
<feature type="region of interest" description="Disordered" evidence="4">
    <location>
        <begin position="1095"/>
        <end position="1132"/>
    </location>
</feature>
<evidence type="ECO:0000256" key="1">
    <source>
        <dbReference type="ARBA" id="ARBA00022737"/>
    </source>
</evidence>
<keyword evidence="7" id="KW-1185">Reference proteome</keyword>
<evidence type="ECO:0000256" key="3">
    <source>
        <dbReference type="PROSITE-ProRule" id="PRU00023"/>
    </source>
</evidence>
<feature type="repeat" description="ANK" evidence="3">
    <location>
        <begin position="913"/>
        <end position="945"/>
    </location>
</feature>
<feature type="repeat" description="ANK" evidence="3">
    <location>
        <begin position="426"/>
        <end position="458"/>
    </location>
</feature>
<proteinExistence type="predicted"/>
<feature type="domain" description="Clr5" evidence="5">
    <location>
        <begin position="1"/>
        <end position="25"/>
    </location>
</feature>
<comment type="caution">
    <text evidence="6">The sequence shown here is derived from an EMBL/GenBank/DDBJ whole genome shotgun (WGS) entry which is preliminary data.</text>
</comment>
<keyword evidence="2 3" id="KW-0040">ANK repeat</keyword>
<dbReference type="EMBL" id="QGMH01000034">
    <property type="protein sequence ID" value="TVY28262.1"/>
    <property type="molecule type" value="Genomic_DNA"/>
</dbReference>
<dbReference type="OrthoDB" id="194358at2759"/>
<dbReference type="PANTHER" id="PTHR24198">
    <property type="entry name" value="ANKYRIN REPEAT AND PROTEIN KINASE DOMAIN-CONTAINING PROTEIN"/>
    <property type="match status" value="1"/>
</dbReference>
<dbReference type="InterPro" id="IPR036770">
    <property type="entry name" value="Ankyrin_rpt-contain_sf"/>
</dbReference>
<feature type="repeat" description="ANK" evidence="3">
    <location>
        <begin position="541"/>
        <end position="573"/>
    </location>
</feature>
<evidence type="ECO:0000256" key="4">
    <source>
        <dbReference type="SAM" id="MobiDB-lite"/>
    </source>
</evidence>
<dbReference type="Pfam" id="PF14420">
    <property type="entry name" value="Clr5"/>
    <property type="match status" value="1"/>
</dbReference>
<organism evidence="6 7">
    <name type="scientific">Lachnellula hyalina</name>
    <dbReference type="NCBI Taxonomy" id="1316788"/>
    <lineage>
        <taxon>Eukaryota</taxon>
        <taxon>Fungi</taxon>
        <taxon>Dikarya</taxon>
        <taxon>Ascomycota</taxon>
        <taxon>Pezizomycotina</taxon>
        <taxon>Leotiomycetes</taxon>
        <taxon>Helotiales</taxon>
        <taxon>Lachnaceae</taxon>
        <taxon>Lachnellula</taxon>
    </lineage>
</organism>
<feature type="repeat" description="ANK" evidence="3">
    <location>
        <begin position="757"/>
        <end position="784"/>
    </location>
</feature>
<evidence type="ECO:0000313" key="6">
    <source>
        <dbReference type="EMBL" id="TVY28262.1"/>
    </source>
</evidence>
<sequence length="1132" mass="125105">MKSLHDFKASKNQYVAQFKNWGWRKNIAAAEWRSINKTIVRRHDKGRKSMVYLNNVLVPDAKVRKEISRNVLLSSQLAQVPNTPPPIPDIQIRTPPSTPSANFTTDVSHNPTSISALVQMKRKRSLQIDIEPTGSKVQRISVQHRSVREQSFQQVFSATGLLANGGDKLPYFEFQDLFRSLNLADTFSKGMFFDQVPSPSIVPSDPLFLLDIAKSECSLDYGCDNFESEGTMEQNSKQRGIGHFYKSFANLLIPQAGNQDQLDANKRLQEKLPMLLENMPERYSGERQFILETLLDWIVKTIPFDALGNVLRTKLPTLQAFQCALFLYGIKISSIRLVSDLLDLDVGLKDFVRTSDEVLKKAILAGNTEIVELVLSLGEIKYHLSGRDTPWRRSLVQGTFSTGIARLLVGVGADVCGEVAPFRNRYARFPLAAAIYRGDYELTQYLLGVGADVNPEDPLLEMAVATGEVNLLRLLLDHGADVNAVGDSHDFRTTYYTFGSFRGPRMVGTALQAAAARGYIEMVELLLQASSAINEPAHGAYGKTALYAAVDAGFRNIVELLLQLGATVDAPGTYSPEYPRTALLRAVETDNLAILKVLSEFGADPNAPAFGYYGATALEAARAHKNGTGIVSCLLLAGAIDEIRHHDPVRLRYMKVQLVQAIIRGDVVNIYHLLQMGTEIDMVPVEYGDWYEEGNDPWNNTYKRSWNDRRPEFWTRATILHWAIASENINSEVFGHLVGQVNNLDEQHYINTLEPVLHEAVCRGRINFVGILLDAGVDIDLVSRVTELGPSYRKDSVPTALHIAAHQRDLDLVSLLLDRGADVNLTSLDAHTPLQLFLLRNRNHDDVDSLRFLDLFELFISRGADVNAPPPATNFGSTALQIAASGDNSAQENMVLRLLTLGANVNDPAAENNGDTALQAASWRGNLDIVIMLLDHGAEVNAPGSRGYGTALQRASALGHIKIAQLLLSKGAEVNAPGSHRGGTALQLASWGGHIKIAQLLLSEGAEVNAQLRHSGFYCRTALECAARGGGLDMVQLLINSGADCNMPLNKRYVWALKYAKNEYSNMGLVSLLQKHRDRALEEWNKMRVFEVHPRGNLEDGPNDFDNSSSDYSSESDYDSELEDVVDEGVEE</sequence>
<evidence type="ECO:0000259" key="5">
    <source>
        <dbReference type="Pfam" id="PF14420"/>
    </source>
</evidence>
<dbReference type="InterPro" id="IPR002110">
    <property type="entry name" value="Ankyrin_rpt"/>
</dbReference>
<evidence type="ECO:0000313" key="7">
    <source>
        <dbReference type="Proteomes" id="UP000431533"/>
    </source>
</evidence>
<gene>
    <name evidence="6" type="primary">ANKRD50_2</name>
    <name evidence="6" type="ORF">LHYA1_G003293</name>
</gene>
<dbReference type="Gene3D" id="1.25.40.20">
    <property type="entry name" value="Ankyrin repeat-containing domain"/>
    <property type="match status" value="4"/>
</dbReference>
<dbReference type="SUPFAM" id="SSF48403">
    <property type="entry name" value="Ankyrin repeat"/>
    <property type="match status" value="2"/>
</dbReference>
<dbReference type="SMART" id="SM00248">
    <property type="entry name" value="ANK"/>
    <property type="match status" value="16"/>
</dbReference>